<protein>
    <submittedName>
        <fullName evidence="1">Uncharacterized protein</fullName>
    </submittedName>
</protein>
<dbReference type="EMBL" id="UINC01088133">
    <property type="protein sequence ID" value="SVC38101.1"/>
    <property type="molecule type" value="Genomic_DNA"/>
</dbReference>
<proteinExistence type="predicted"/>
<name>A0A382LT71_9ZZZZ</name>
<accession>A0A382LT71</accession>
<organism evidence="1">
    <name type="scientific">marine metagenome</name>
    <dbReference type="NCBI Taxonomy" id="408172"/>
    <lineage>
        <taxon>unclassified sequences</taxon>
        <taxon>metagenomes</taxon>
        <taxon>ecological metagenomes</taxon>
    </lineage>
</organism>
<dbReference type="AlphaFoldDB" id="A0A382LT71"/>
<feature type="non-terminal residue" evidence="1">
    <location>
        <position position="1"/>
    </location>
</feature>
<reference evidence="1" key="1">
    <citation type="submission" date="2018-05" db="EMBL/GenBank/DDBJ databases">
        <authorList>
            <person name="Lanie J.A."/>
            <person name="Ng W.-L."/>
            <person name="Kazmierczak K.M."/>
            <person name="Andrzejewski T.M."/>
            <person name="Davidsen T.M."/>
            <person name="Wayne K.J."/>
            <person name="Tettelin H."/>
            <person name="Glass J.I."/>
            <person name="Rusch D."/>
            <person name="Podicherti R."/>
            <person name="Tsui H.-C.T."/>
            <person name="Winkler M.E."/>
        </authorList>
    </citation>
    <scope>NUCLEOTIDE SEQUENCE</scope>
</reference>
<evidence type="ECO:0000313" key="1">
    <source>
        <dbReference type="EMBL" id="SVC38101.1"/>
    </source>
</evidence>
<gene>
    <name evidence="1" type="ORF">METZ01_LOCUS290955</name>
</gene>
<sequence>THRFASYSSPIYVIRWGKLIYNKYHYLEDFTRMCGFYLVVCLTVKN</sequence>